<dbReference type="eggNOG" id="COG3295">
    <property type="taxonomic scope" value="Bacteria"/>
</dbReference>
<keyword evidence="3" id="KW-1185">Reference proteome</keyword>
<dbReference type="Proteomes" id="UP000000939">
    <property type="component" value="Chromosome"/>
</dbReference>
<accession>D5V6A3</accession>
<keyword evidence="1" id="KW-0472">Membrane</keyword>
<keyword evidence="1" id="KW-1133">Transmembrane helix</keyword>
<evidence type="ECO:0000313" key="2">
    <source>
        <dbReference type="EMBL" id="ADG94173.1"/>
    </source>
</evidence>
<gene>
    <name evidence="2" type="ordered locus">Arnit_2524</name>
</gene>
<evidence type="ECO:0000313" key="3">
    <source>
        <dbReference type="Proteomes" id="UP000000939"/>
    </source>
</evidence>
<dbReference type="KEGG" id="ant:Arnit_2524"/>
<proteinExistence type="predicted"/>
<feature type="transmembrane region" description="Helical" evidence="1">
    <location>
        <begin position="148"/>
        <end position="170"/>
    </location>
</feature>
<protein>
    <recommendedName>
        <fullName evidence="4">PepSY-associated TM helix domain protein</fullName>
    </recommendedName>
</protein>
<dbReference type="OrthoDB" id="9787788at2"/>
<dbReference type="AlphaFoldDB" id="D5V6A3"/>
<evidence type="ECO:0008006" key="4">
    <source>
        <dbReference type="Google" id="ProtNLM"/>
    </source>
</evidence>
<dbReference type="HOGENOM" id="CLU_122266_0_0_7"/>
<name>D5V6A3_ARCNC</name>
<dbReference type="STRING" id="572480.Arnit_2524"/>
<organism evidence="2 3">
    <name type="scientific">Arcobacter nitrofigilis (strain ATCC 33309 / DSM 7299 / CCUG 15893 / LMG 7604 / NCTC 12251 / CI)</name>
    <name type="common">Campylobacter nitrofigilis</name>
    <dbReference type="NCBI Taxonomy" id="572480"/>
    <lineage>
        <taxon>Bacteria</taxon>
        <taxon>Pseudomonadati</taxon>
        <taxon>Campylobacterota</taxon>
        <taxon>Epsilonproteobacteria</taxon>
        <taxon>Campylobacterales</taxon>
        <taxon>Arcobacteraceae</taxon>
        <taxon>Arcobacter</taxon>
    </lineage>
</organism>
<feature type="transmembrane region" description="Helical" evidence="1">
    <location>
        <begin position="20"/>
        <end position="38"/>
    </location>
</feature>
<dbReference type="RefSeq" id="WP_013136318.1">
    <property type="nucleotide sequence ID" value="NC_014166.1"/>
</dbReference>
<sequence length="201" mass="23204">MSKKKSLSNKARSLHRDLGYFFIGITLIYAITGFILSARGLGWFKYEYTFQTNISKNISSDDFKEKLISEAKIGKLDYIYKVGSKSTVEKNISRLNFVKQENSTLFFDYKYMNIIYNQTSGETNIKYISYPAFLQMFINSHLSTNNRAWYYLAMVYSIVLAFFALSAIVMVKGKYGFKKRGFLLMLTGIFTVVIFLALSFS</sequence>
<evidence type="ECO:0000256" key="1">
    <source>
        <dbReference type="SAM" id="Phobius"/>
    </source>
</evidence>
<dbReference type="EMBL" id="CP001999">
    <property type="protein sequence ID" value="ADG94173.1"/>
    <property type="molecule type" value="Genomic_DNA"/>
</dbReference>
<reference evidence="2 3" key="1">
    <citation type="journal article" date="2010" name="Stand. Genomic Sci.">
        <title>Complete genome sequence of Arcobacter nitrofigilis type strain (CI).</title>
        <authorList>
            <person name="Pati A."/>
            <person name="Gronow S."/>
            <person name="Lapidus A."/>
            <person name="Copeland A."/>
            <person name="Glavina Del Rio T."/>
            <person name="Nolan M."/>
            <person name="Lucas S."/>
            <person name="Tice H."/>
            <person name="Cheng J.F."/>
            <person name="Han C."/>
            <person name="Chertkov O."/>
            <person name="Bruce D."/>
            <person name="Tapia R."/>
            <person name="Goodwin L."/>
            <person name="Pitluck S."/>
            <person name="Liolios K."/>
            <person name="Ivanova N."/>
            <person name="Mavromatis K."/>
            <person name="Chen A."/>
            <person name="Palaniappan K."/>
            <person name="Land M."/>
            <person name="Hauser L."/>
            <person name="Chang Y.J."/>
            <person name="Jeffries C.D."/>
            <person name="Detter J.C."/>
            <person name="Rohde M."/>
            <person name="Goker M."/>
            <person name="Bristow J."/>
            <person name="Eisen J.A."/>
            <person name="Markowitz V."/>
            <person name="Hugenholtz P."/>
            <person name="Klenk H.P."/>
            <person name="Kyrpides N.C."/>
        </authorList>
    </citation>
    <scope>NUCLEOTIDE SEQUENCE [LARGE SCALE GENOMIC DNA]</scope>
    <source>
        <strain evidence="3">ATCC 33309 / DSM 7299 / CCUG 15893 / LMG 7604 / NCTC 12251 / CI</strain>
    </source>
</reference>
<keyword evidence="1" id="KW-0812">Transmembrane</keyword>
<feature type="transmembrane region" description="Helical" evidence="1">
    <location>
        <begin position="182"/>
        <end position="200"/>
    </location>
</feature>